<dbReference type="PRINTS" id="PR00625">
    <property type="entry name" value="JDOMAIN"/>
</dbReference>
<dbReference type="AlphaFoldDB" id="A0A2V1DCM7"/>
<dbReference type="SMART" id="SM00271">
    <property type="entry name" value="DnaJ"/>
    <property type="match status" value="1"/>
</dbReference>
<evidence type="ECO:0000259" key="3">
    <source>
        <dbReference type="PROSITE" id="PS50076"/>
    </source>
</evidence>
<feature type="compositionally biased region" description="Basic and acidic residues" evidence="2">
    <location>
        <begin position="181"/>
        <end position="204"/>
    </location>
</feature>
<dbReference type="STRING" id="97972.A0A2V1DCM7"/>
<sequence length="401" mass="47410">MAPSRITEDYYAILEVDQLASTDVIAKSYRRLAFKLHPDRNSKANATEDFQRPKLGKAYETLKDDSKRQAYNLLYPSIRPGCASSHTAQEPPTSASSPCSGDAEHVQIAAIQKLKQKRAAKWHTEKTSIERSQFEMQREIWRLEKDIAGLTSIAAAEAAVEAQKNSWMTWLLSPLYKKVEDSEEEKERKDRNRQERRIEQDLKERRLHTNQSRLDESKTHLKASEDEMHAANLRDDRTIQSLQAKIWQREHLQRQAKEQAERQKREEEIRKRQEQLEKEQRQWWERQAEELKRRRAAAAAERRYEAELERQRAAAEMRSMEEKLERQWEGTTTCRHDYWWPKVQGRASCPTCYESWTYLLQCPGCKMKACPRCQAAVRPRHSRRAPRTYQNIPEPDFDVDW</sequence>
<evidence type="ECO:0000256" key="1">
    <source>
        <dbReference type="SAM" id="Coils"/>
    </source>
</evidence>
<feature type="region of interest" description="Disordered" evidence="2">
    <location>
        <begin position="82"/>
        <end position="101"/>
    </location>
</feature>
<dbReference type="InterPro" id="IPR051100">
    <property type="entry name" value="DnaJ_subfamily_B/C"/>
</dbReference>
<proteinExistence type="predicted"/>
<evidence type="ECO:0000313" key="5">
    <source>
        <dbReference type="Proteomes" id="UP000244855"/>
    </source>
</evidence>
<dbReference type="CDD" id="cd06257">
    <property type="entry name" value="DnaJ"/>
    <property type="match status" value="1"/>
</dbReference>
<feature type="domain" description="J" evidence="3">
    <location>
        <begin position="9"/>
        <end position="75"/>
    </location>
</feature>
<feature type="compositionally biased region" description="Basic and acidic residues" evidence="2">
    <location>
        <begin position="213"/>
        <end position="236"/>
    </location>
</feature>
<dbReference type="OrthoDB" id="442087at2759"/>
<dbReference type="InterPro" id="IPR036869">
    <property type="entry name" value="J_dom_sf"/>
</dbReference>
<dbReference type="SUPFAM" id="SSF46565">
    <property type="entry name" value="Chaperone J-domain"/>
    <property type="match status" value="1"/>
</dbReference>
<feature type="compositionally biased region" description="Polar residues" evidence="2">
    <location>
        <begin position="84"/>
        <end position="99"/>
    </location>
</feature>
<feature type="region of interest" description="Disordered" evidence="2">
    <location>
        <begin position="181"/>
        <end position="236"/>
    </location>
</feature>
<dbReference type="PROSITE" id="PS50076">
    <property type="entry name" value="DNAJ_2"/>
    <property type="match status" value="1"/>
</dbReference>
<organism evidence="4 5">
    <name type="scientific">Periconia macrospinosa</name>
    <dbReference type="NCBI Taxonomy" id="97972"/>
    <lineage>
        <taxon>Eukaryota</taxon>
        <taxon>Fungi</taxon>
        <taxon>Dikarya</taxon>
        <taxon>Ascomycota</taxon>
        <taxon>Pezizomycotina</taxon>
        <taxon>Dothideomycetes</taxon>
        <taxon>Pleosporomycetidae</taxon>
        <taxon>Pleosporales</taxon>
        <taxon>Massarineae</taxon>
        <taxon>Periconiaceae</taxon>
        <taxon>Periconia</taxon>
    </lineage>
</organism>
<keyword evidence="1" id="KW-0175">Coiled coil</keyword>
<dbReference type="PANTHER" id="PTHR43908">
    <property type="entry name" value="AT29763P-RELATED"/>
    <property type="match status" value="1"/>
</dbReference>
<protein>
    <submittedName>
        <fullName evidence="4">DnaJ-domain-containing protein</fullName>
    </submittedName>
</protein>
<dbReference type="InterPro" id="IPR001623">
    <property type="entry name" value="DnaJ_domain"/>
</dbReference>
<gene>
    <name evidence="4" type="ORF">DM02DRAFT_731923</name>
</gene>
<reference evidence="4 5" key="1">
    <citation type="journal article" date="2018" name="Sci. Rep.">
        <title>Comparative genomics provides insights into the lifestyle and reveals functional heterogeneity of dark septate endophytic fungi.</title>
        <authorList>
            <person name="Knapp D.G."/>
            <person name="Nemeth J.B."/>
            <person name="Barry K."/>
            <person name="Hainaut M."/>
            <person name="Henrissat B."/>
            <person name="Johnson J."/>
            <person name="Kuo A."/>
            <person name="Lim J.H.P."/>
            <person name="Lipzen A."/>
            <person name="Nolan M."/>
            <person name="Ohm R.A."/>
            <person name="Tamas L."/>
            <person name="Grigoriev I.V."/>
            <person name="Spatafora J.W."/>
            <person name="Nagy L.G."/>
            <person name="Kovacs G.M."/>
        </authorList>
    </citation>
    <scope>NUCLEOTIDE SEQUENCE [LARGE SCALE GENOMIC DNA]</scope>
    <source>
        <strain evidence="4 5">DSE2036</strain>
    </source>
</reference>
<dbReference type="Proteomes" id="UP000244855">
    <property type="component" value="Unassembled WGS sequence"/>
</dbReference>
<keyword evidence="5" id="KW-1185">Reference proteome</keyword>
<dbReference type="EMBL" id="KZ805500">
    <property type="protein sequence ID" value="PVH95333.1"/>
    <property type="molecule type" value="Genomic_DNA"/>
</dbReference>
<dbReference type="Gene3D" id="1.10.287.110">
    <property type="entry name" value="DnaJ domain"/>
    <property type="match status" value="1"/>
</dbReference>
<evidence type="ECO:0000313" key="4">
    <source>
        <dbReference type="EMBL" id="PVH95333.1"/>
    </source>
</evidence>
<name>A0A2V1DCM7_9PLEO</name>
<feature type="coiled-coil region" evidence="1">
    <location>
        <begin position="249"/>
        <end position="325"/>
    </location>
</feature>
<dbReference type="Pfam" id="PF00226">
    <property type="entry name" value="DnaJ"/>
    <property type="match status" value="1"/>
</dbReference>
<evidence type="ECO:0000256" key="2">
    <source>
        <dbReference type="SAM" id="MobiDB-lite"/>
    </source>
</evidence>
<accession>A0A2V1DCM7</accession>